<dbReference type="EC" id="2.8.2.-" evidence="3"/>
<keyword evidence="6" id="KW-1185">Reference proteome</keyword>
<reference evidence="5" key="1">
    <citation type="submission" date="2020-07" db="EMBL/GenBank/DDBJ databases">
        <title>Ethylene signaling mediates host invasion by parasitic plants.</title>
        <authorList>
            <person name="Yoshida S."/>
        </authorList>
    </citation>
    <scope>NUCLEOTIDE SEQUENCE</scope>
    <source>
        <strain evidence="5">Okayama</strain>
    </source>
</reference>
<proteinExistence type="inferred from homology"/>
<organism evidence="5 6">
    <name type="scientific">Phtheirospermum japonicum</name>
    <dbReference type="NCBI Taxonomy" id="374723"/>
    <lineage>
        <taxon>Eukaryota</taxon>
        <taxon>Viridiplantae</taxon>
        <taxon>Streptophyta</taxon>
        <taxon>Embryophyta</taxon>
        <taxon>Tracheophyta</taxon>
        <taxon>Spermatophyta</taxon>
        <taxon>Magnoliopsida</taxon>
        <taxon>eudicotyledons</taxon>
        <taxon>Gunneridae</taxon>
        <taxon>Pentapetalae</taxon>
        <taxon>asterids</taxon>
        <taxon>lamiids</taxon>
        <taxon>Lamiales</taxon>
        <taxon>Orobanchaceae</taxon>
        <taxon>Orobanchaceae incertae sedis</taxon>
        <taxon>Phtheirospermum</taxon>
    </lineage>
</organism>
<feature type="domain" description="Sulfotransferase" evidence="4">
    <location>
        <begin position="5"/>
        <end position="143"/>
    </location>
</feature>
<protein>
    <recommendedName>
        <fullName evidence="3">Sulfotransferase</fullName>
        <ecNumber evidence="3">2.8.2.-</ecNumber>
    </recommendedName>
</protein>
<accession>A0A830BS50</accession>
<dbReference type="Pfam" id="PF00685">
    <property type="entry name" value="Sulfotransfer_1"/>
    <property type="match status" value="1"/>
</dbReference>
<sequence>MGTNSINDVFEKFCDGVSLFGPFWDHVLGYWNLSKENPDRILFLRFEDVKEKPGIYLRRLSGFLGCPFSGEEEETGVVDEILRLCSFDNLRGLEVNMNGRLESGEVNSAFFRKGEVGDWRNCLDRGMVDRLDGISEERFRGSGLEL</sequence>
<dbReference type="GO" id="GO:0008146">
    <property type="term" value="F:sulfotransferase activity"/>
    <property type="evidence" value="ECO:0007669"/>
    <property type="project" value="InterPro"/>
</dbReference>
<evidence type="ECO:0000313" key="5">
    <source>
        <dbReference type="EMBL" id="GFP87284.1"/>
    </source>
</evidence>
<evidence type="ECO:0000256" key="3">
    <source>
        <dbReference type="RuleBase" id="RU361155"/>
    </source>
</evidence>
<dbReference type="Gene3D" id="3.40.50.300">
    <property type="entry name" value="P-loop containing nucleotide triphosphate hydrolases"/>
    <property type="match status" value="1"/>
</dbReference>
<dbReference type="InterPro" id="IPR000863">
    <property type="entry name" value="Sulfotransferase_dom"/>
</dbReference>
<dbReference type="PANTHER" id="PTHR11783">
    <property type="entry name" value="SULFOTRANSFERASE SULT"/>
    <property type="match status" value="1"/>
</dbReference>
<gene>
    <name evidence="5" type="ORF">PHJA_000872100</name>
</gene>
<dbReference type="AlphaFoldDB" id="A0A830BS50"/>
<dbReference type="EMBL" id="BMAC01000142">
    <property type="protein sequence ID" value="GFP87284.1"/>
    <property type="molecule type" value="Genomic_DNA"/>
</dbReference>
<comment type="caution">
    <text evidence="5">The sequence shown here is derived from an EMBL/GenBank/DDBJ whole genome shotgun (WGS) entry which is preliminary data.</text>
</comment>
<dbReference type="OrthoDB" id="205623at2759"/>
<comment type="similarity">
    <text evidence="1 3">Belongs to the sulfotransferase 1 family.</text>
</comment>
<evidence type="ECO:0000256" key="1">
    <source>
        <dbReference type="ARBA" id="ARBA00005771"/>
    </source>
</evidence>
<dbReference type="Proteomes" id="UP000653305">
    <property type="component" value="Unassembled WGS sequence"/>
</dbReference>
<evidence type="ECO:0000313" key="6">
    <source>
        <dbReference type="Proteomes" id="UP000653305"/>
    </source>
</evidence>
<name>A0A830BS50_9LAMI</name>
<dbReference type="SUPFAM" id="SSF52540">
    <property type="entry name" value="P-loop containing nucleoside triphosphate hydrolases"/>
    <property type="match status" value="1"/>
</dbReference>
<evidence type="ECO:0000256" key="2">
    <source>
        <dbReference type="ARBA" id="ARBA00022679"/>
    </source>
</evidence>
<keyword evidence="2 3" id="KW-0808">Transferase</keyword>
<evidence type="ECO:0000259" key="4">
    <source>
        <dbReference type="Pfam" id="PF00685"/>
    </source>
</evidence>
<dbReference type="InterPro" id="IPR027417">
    <property type="entry name" value="P-loop_NTPase"/>
</dbReference>